<evidence type="ECO:0000256" key="10">
    <source>
        <dbReference type="ARBA" id="ARBA00030619"/>
    </source>
</evidence>
<dbReference type="SUPFAM" id="SSF55681">
    <property type="entry name" value="Class II aaRS and biotin synthetases"/>
    <property type="match status" value="1"/>
</dbReference>
<dbReference type="InterPro" id="IPR004154">
    <property type="entry name" value="Anticodon-bd"/>
</dbReference>
<comment type="subcellular location">
    <subcellularLocation>
        <location evidence="1">Cytoplasm</location>
    </subcellularLocation>
</comment>
<dbReference type="Gene3D" id="1.10.287.10">
    <property type="entry name" value="S15/NS1, RNA-binding"/>
    <property type="match status" value="1"/>
</dbReference>
<feature type="region of interest" description="Disordered" evidence="12">
    <location>
        <begin position="46"/>
        <end position="70"/>
    </location>
</feature>
<dbReference type="InterPro" id="IPR006195">
    <property type="entry name" value="aa-tRNA-synth_II"/>
</dbReference>
<feature type="domain" description="Aminoacyl-transfer RNA synthetases class-II family profile" evidence="13">
    <location>
        <begin position="70"/>
        <end position="488"/>
    </location>
</feature>
<keyword evidence="7" id="KW-0067">ATP-binding</keyword>
<dbReference type="EMBL" id="KV424021">
    <property type="protein sequence ID" value="KZT54125.1"/>
    <property type="molecule type" value="Genomic_DNA"/>
</dbReference>
<dbReference type="STRING" id="1353952.A0A165E5A4"/>
<evidence type="ECO:0000256" key="5">
    <source>
        <dbReference type="ARBA" id="ARBA00022598"/>
    </source>
</evidence>
<dbReference type="SUPFAM" id="SSF47060">
    <property type="entry name" value="S15/NS1 RNA-binding domain"/>
    <property type="match status" value="1"/>
</dbReference>
<dbReference type="PROSITE" id="PS50862">
    <property type="entry name" value="AA_TRNA_LIGASE_II"/>
    <property type="match status" value="1"/>
</dbReference>
<feature type="region of interest" description="Disordered" evidence="12">
    <location>
        <begin position="359"/>
        <end position="407"/>
    </location>
</feature>
<dbReference type="Gene3D" id="3.30.930.10">
    <property type="entry name" value="Bira Bifunctional Protein, Domain 2"/>
    <property type="match status" value="1"/>
</dbReference>
<keyword evidence="8" id="KW-0648">Protein biosynthesis</keyword>
<evidence type="ECO:0000256" key="12">
    <source>
        <dbReference type="SAM" id="MobiDB-lite"/>
    </source>
</evidence>
<dbReference type="PANTHER" id="PTHR11476:SF7">
    <property type="entry name" value="HISTIDINE--TRNA LIGASE"/>
    <property type="match status" value="1"/>
</dbReference>
<evidence type="ECO:0000256" key="3">
    <source>
        <dbReference type="ARBA" id="ARBA00012815"/>
    </source>
</evidence>
<dbReference type="AlphaFoldDB" id="A0A165E5A4"/>
<evidence type="ECO:0000256" key="4">
    <source>
        <dbReference type="ARBA" id="ARBA00022490"/>
    </source>
</evidence>
<keyword evidence="9 15" id="KW-0030">Aminoacyl-tRNA synthetase</keyword>
<accession>A0A165E5A4</accession>
<keyword evidence="5" id="KW-0436">Ligase</keyword>
<dbReference type="Gene3D" id="3.40.50.800">
    <property type="entry name" value="Anticodon-binding domain"/>
    <property type="match status" value="1"/>
</dbReference>
<name>A0A165E5A4_9BASI</name>
<dbReference type="InterPro" id="IPR045864">
    <property type="entry name" value="aa-tRNA-synth_II/BPL/LPL"/>
</dbReference>
<protein>
    <recommendedName>
        <fullName evidence="3">histidine--tRNA ligase</fullName>
        <ecNumber evidence="3">6.1.1.21</ecNumber>
    </recommendedName>
    <alternativeName>
        <fullName evidence="10">Histidyl-tRNA synthetase</fullName>
    </alternativeName>
</protein>
<dbReference type="Pfam" id="PF13393">
    <property type="entry name" value="tRNA-synt_His"/>
    <property type="match status" value="1"/>
</dbReference>
<dbReference type="GO" id="GO:0032543">
    <property type="term" value="P:mitochondrial translation"/>
    <property type="evidence" value="ECO:0007669"/>
    <property type="project" value="TreeGrafter"/>
</dbReference>
<dbReference type="InterPro" id="IPR036621">
    <property type="entry name" value="Anticodon-bd_dom_sf"/>
</dbReference>
<dbReference type="FunFam" id="3.40.50.800:FF:000015">
    <property type="entry name" value="Histidyl-tRNA synthetase, mitochondrial"/>
    <property type="match status" value="1"/>
</dbReference>
<dbReference type="SMART" id="SM00991">
    <property type="entry name" value="WHEP-TRS"/>
    <property type="match status" value="1"/>
</dbReference>
<feature type="domain" description="WHEP-TRS" evidence="14">
    <location>
        <begin position="3"/>
        <end position="59"/>
    </location>
</feature>
<dbReference type="CDD" id="cd00859">
    <property type="entry name" value="HisRS_anticodon"/>
    <property type="match status" value="1"/>
</dbReference>
<dbReference type="InterPro" id="IPR009068">
    <property type="entry name" value="uS15_NS1_RNA-bd_sf"/>
</dbReference>
<dbReference type="OrthoDB" id="1906957at2759"/>
<dbReference type="GO" id="GO:0006427">
    <property type="term" value="P:histidyl-tRNA aminoacylation"/>
    <property type="evidence" value="ECO:0007669"/>
    <property type="project" value="InterPro"/>
</dbReference>
<comment type="similarity">
    <text evidence="2">Belongs to the class-II aminoacyl-tRNA synthetase family.</text>
</comment>
<dbReference type="Proteomes" id="UP000076842">
    <property type="component" value="Unassembled WGS sequence"/>
</dbReference>
<dbReference type="HAMAP" id="MF_00127">
    <property type="entry name" value="His_tRNA_synth"/>
    <property type="match status" value="1"/>
</dbReference>
<comment type="catalytic activity">
    <reaction evidence="11">
        <text>tRNA(His) + L-histidine + ATP = L-histidyl-tRNA(His) + AMP + diphosphate + H(+)</text>
        <dbReference type="Rhea" id="RHEA:17313"/>
        <dbReference type="Rhea" id="RHEA-COMP:9665"/>
        <dbReference type="Rhea" id="RHEA-COMP:9689"/>
        <dbReference type="ChEBI" id="CHEBI:15378"/>
        <dbReference type="ChEBI" id="CHEBI:30616"/>
        <dbReference type="ChEBI" id="CHEBI:33019"/>
        <dbReference type="ChEBI" id="CHEBI:57595"/>
        <dbReference type="ChEBI" id="CHEBI:78442"/>
        <dbReference type="ChEBI" id="CHEBI:78527"/>
        <dbReference type="ChEBI" id="CHEBI:456215"/>
        <dbReference type="EC" id="6.1.1.21"/>
    </reaction>
</comment>
<evidence type="ECO:0000259" key="14">
    <source>
        <dbReference type="PROSITE" id="PS51185"/>
    </source>
</evidence>
<dbReference type="GO" id="GO:0003723">
    <property type="term" value="F:RNA binding"/>
    <property type="evidence" value="ECO:0007669"/>
    <property type="project" value="TreeGrafter"/>
</dbReference>
<dbReference type="GO" id="GO:0004821">
    <property type="term" value="F:histidine-tRNA ligase activity"/>
    <property type="evidence" value="ECO:0007669"/>
    <property type="project" value="UniProtKB-EC"/>
</dbReference>
<evidence type="ECO:0000256" key="7">
    <source>
        <dbReference type="ARBA" id="ARBA00022840"/>
    </source>
</evidence>
<evidence type="ECO:0000256" key="1">
    <source>
        <dbReference type="ARBA" id="ARBA00004496"/>
    </source>
</evidence>
<dbReference type="InterPro" id="IPR033656">
    <property type="entry name" value="HisRS_anticodon"/>
</dbReference>
<evidence type="ECO:0000256" key="11">
    <source>
        <dbReference type="ARBA" id="ARBA00047639"/>
    </source>
</evidence>
<dbReference type="PROSITE" id="PS51185">
    <property type="entry name" value="WHEP_TRS_2"/>
    <property type="match status" value="1"/>
</dbReference>
<dbReference type="SUPFAM" id="SSF52954">
    <property type="entry name" value="Class II aaRS ABD-related"/>
    <property type="match status" value="1"/>
</dbReference>
<dbReference type="FunCoup" id="A0A165E5A4">
    <property type="interactions" value="534"/>
</dbReference>
<dbReference type="InterPro" id="IPR041715">
    <property type="entry name" value="HisRS-like_core"/>
</dbReference>
<organism evidence="15 16">
    <name type="scientific">Calocera cornea HHB12733</name>
    <dbReference type="NCBI Taxonomy" id="1353952"/>
    <lineage>
        <taxon>Eukaryota</taxon>
        <taxon>Fungi</taxon>
        <taxon>Dikarya</taxon>
        <taxon>Basidiomycota</taxon>
        <taxon>Agaricomycotina</taxon>
        <taxon>Dacrymycetes</taxon>
        <taxon>Dacrymycetales</taxon>
        <taxon>Dacrymycetaceae</taxon>
        <taxon>Calocera</taxon>
    </lineage>
</organism>
<keyword evidence="4" id="KW-0963">Cytoplasm</keyword>
<sequence>MADIDALRAKMKTIGDHVRTLKAQGASKEEVDAQVAKLQEAKKELAEATGEPLGEEKGKKGRMALKTPKGTRDWAPADMALREHIFSTLSRVFKRHGGSTIDTPVFELKEILAGKYGEDSKLIYDLQDQGGELCSLRYDLTVPFARFLAMNPTQYSNIKRYHIAKVYRRDQPVMTKGRMREFYQCDFDIAGHYDSMVPDAEILCIVCEALTELEIGDFTVKINHRKILDGIFAVCGVPAEKIRTISSAVDKLDKLPWGEVRKEMTEEKGLDPEVADRIGKYVMLKGGPELLDRLKKTELANNKMAKQGMDDMELLFTYLDVFGISEKMSFDLSLARGLDYYTGIIYEVVTQASAPPGFSTIPPVPSAEPQTNGTLPGPSAPSAKPPKKSKKDKDAEGEEEVDESTVGVGSIAAGGRYDELVGMFLTAASGASGSSKKAAGIPCVGISVGVERVFSILNQKAKHDEESRWGRSKETEVFIVAVAEGLLPERMKLAKELWDAGIKAEYMHKAKPKFRAQFDIIDKERVPFAVLLGPDELKNGIVKVKVQKGKDESKDDEGEIVKRDELVSWLKERL</sequence>
<dbReference type="GO" id="GO:0005829">
    <property type="term" value="C:cytosol"/>
    <property type="evidence" value="ECO:0007669"/>
    <property type="project" value="TreeGrafter"/>
</dbReference>
<reference evidence="15 16" key="1">
    <citation type="journal article" date="2016" name="Mol. Biol. Evol.">
        <title>Comparative Genomics of Early-Diverging Mushroom-Forming Fungi Provides Insights into the Origins of Lignocellulose Decay Capabilities.</title>
        <authorList>
            <person name="Nagy L.G."/>
            <person name="Riley R."/>
            <person name="Tritt A."/>
            <person name="Adam C."/>
            <person name="Daum C."/>
            <person name="Floudas D."/>
            <person name="Sun H."/>
            <person name="Yadav J.S."/>
            <person name="Pangilinan J."/>
            <person name="Larsson K.H."/>
            <person name="Matsuura K."/>
            <person name="Barry K."/>
            <person name="Labutti K."/>
            <person name="Kuo R."/>
            <person name="Ohm R.A."/>
            <person name="Bhattacharya S.S."/>
            <person name="Shirouzu T."/>
            <person name="Yoshinaga Y."/>
            <person name="Martin F.M."/>
            <person name="Grigoriev I.V."/>
            <person name="Hibbett D.S."/>
        </authorList>
    </citation>
    <scope>NUCLEOTIDE SEQUENCE [LARGE SCALE GENOMIC DNA]</scope>
    <source>
        <strain evidence="15 16">HHB12733</strain>
    </source>
</reference>
<evidence type="ECO:0000313" key="15">
    <source>
        <dbReference type="EMBL" id="KZT54125.1"/>
    </source>
</evidence>
<dbReference type="PANTHER" id="PTHR11476">
    <property type="entry name" value="HISTIDYL-TRNA SYNTHETASE"/>
    <property type="match status" value="1"/>
</dbReference>
<evidence type="ECO:0000256" key="6">
    <source>
        <dbReference type="ARBA" id="ARBA00022741"/>
    </source>
</evidence>
<evidence type="ECO:0000259" key="13">
    <source>
        <dbReference type="PROSITE" id="PS50862"/>
    </source>
</evidence>
<dbReference type="GO" id="GO:0005739">
    <property type="term" value="C:mitochondrion"/>
    <property type="evidence" value="ECO:0007669"/>
    <property type="project" value="TreeGrafter"/>
</dbReference>
<evidence type="ECO:0000313" key="16">
    <source>
        <dbReference type="Proteomes" id="UP000076842"/>
    </source>
</evidence>
<evidence type="ECO:0000256" key="9">
    <source>
        <dbReference type="ARBA" id="ARBA00023146"/>
    </source>
</evidence>
<keyword evidence="6" id="KW-0547">Nucleotide-binding</keyword>
<gene>
    <name evidence="15" type="ORF">CALCODRAFT_485805</name>
</gene>
<evidence type="ECO:0000256" key="8">
    <source>
        <dbReference type="ARBA" id="ARBA00022917"/>
    </source>
</evidence>
<dbReference type="EC" id="6.1.1.21" evidence="3"/>
<dbReference type="Pfam" id="PF00458">
    <property type="entry name" value="WHEP-TRS"/>
    <property type="match status" value="1"/>
</dbReference>
<dbReference type="CDD" id="cd00773">
    <property type="entry name" value="HisRS-like_core"/>
    <property type="match status" value="1"/>
</dbReference>
<evidence type="ECO:0000256" key="2">
    <source>
        <dbReference type="ARBA" id="ARBA00008226"/>
    </source>
</evidence>
<dbReference type="InParanoid" id="A0A165E5A4"/>
<dbReference type="InterPro" id="IPR015807">
    <property type="entry name" value="His-tRNA-ligase"/>
</dbReference>
<dbReference type="InterPro" id="IPR000738">
    <property type="entry name" value="WHEP-TRS_dom"/>
</dbReference>
<proteinExistence type="inferred from homology"/>
<dbReference type="CDD" id="cd01200">
    <property type="entry name" value="WHEPGMRS_RNA"/>
    <property type="match status" value="1"/>
</dbReference>
<dbReference type="GO" id="GO:0005524">
    <property type="term" value="F:ATP binding"/>
    <property type="evidence" value="ECO:0007669"/>
    <property type="project" value="UniProtKB-KW"/>
</dbReference>
<dbReference type="Pfam" id="PF03129">
    <property type="entry name" value="HGTP_anticodon"/>
    <property type="match status" value="1"/>
</dbReference>
<keyword evidence="16" id="KW-1185">Reference proteome</keyword>